<dbReference type="EMBL" id="SMLG01000004">
    <property type="protein sequence ID" value="TDE44910.1"/>
    <property type="molecule type" value="Genomic_DNA"/>
</dbReference>
<sequence length="210" mass="23974">MKKILVLLTTLFLLVGQFIYAQNKTENAILSMDKKPFYLESGINLSLPVHIEMYRSHRLAVGLNVRAGKIISRKLELGIRFDYDYRFIKKNSRILTPESTLEERALHSNFSLFSIKPNVQFNLNSNWYWGAETGVGYALSDEDSKIGLGFVTEYASNQQFGLCSGLYFGKSFIINAKKNKVNLSMDLTQFLAHGHAENSLGLRINYRFLN</sequence>
<dbReference type="AlphaFoldDB" id="A0A4R5F8S6"/>
<dbReference type="RefSeq" id="WP_131915806.1">
    <property type="nucleotide sequence ID" value="NZ_SMLG01000004.1"/>
</dbReference>
<organism evidence="1 2">
    <name type="scientific">Flavobacterium rhamnosiphilum</name>
    <dbReference type="NCBI Taxonomy" id="2541724"/>
    <lineage>
        <taxon>Bacteria</taxon>
        <taxon>Pseudomonadati</taxon>
        <taxon>Bacteroidota</taxon>
        <taxon>Flavobacteriia</taxon>
        <taxon>Flavobacteriales</taxon>
        <taxon>Flavobacteriaceae</taxon>
        <taxon>Flavobacterium</taxon>
    </lineage>
</organism>
<dbReference type="InterPro" id="IPR011250">
    <property type="entry name" value="OMP/PagP_B-barrel"/>
</dbReference>
<name>A0A4R5F8S6_9FLAO</name>
<evidence type="ECO:0000313" key="1">
    <source>
        <dbReference type="EMBL" id="TDE44910.1"/>
    </source>
</evidence>
<comment type="caution">
    <text evidence="1">The sequence shown here is derived from an EMBL/GenBank/DDBJ whole genome shotgun (WGS) entry which is preliminary data.</text>
</comment>
<dbReference type="SUPFAM" id="SSF56925">
    <property type="entry name" value="OMPA-like"/>
    <property type="match status" value="1"/>
</dbReference>
<keyword evidence="2" id="KW-1185">Reference proteome</keyword>
<evidence type="ECO:0000313" key="2">
    <source>
        <dbReference type="Proteomes" id="UP000294814"/>
    </source>
</evidence>
<protein>
    <recommendedName>
        <fullName evidence="3">Outer membrane protein beta-barrel domain-containing protein</fullName>
    </recommendedName>
</protein>
<proteinExistence type="predicted"/>
<dbReference type="Proteomes" id="UP000294814">
    <property type="component" value="Unassembled WGS sequence"/>
</dbReference>
<dbReference type="OrthoDB" id="1339381at2"/>
<accession>A0A4R5F8S6</accession>
<gene>
    <name evidence="1" type="ORF">E0I26_07160</name>
</gene>
<reference evidence="1 2" key="1">
    <citation type="submission" date="2019-03" db="EMBL/GenBank/DDBJ databases">
        <title>Novel species of Flavobacterium.</title>
        <authorList>
            <person name="Liu Q."/>
            <person name="Xin Y.-H."/>
        </authorList>
    </citation>
    <scope>NUCLEOTIDE SEQUENCE [LARGE SCALE GENOMIC DNA]</scope>
    <source>
        <strain evidence="1 2">LB3P52</strain>
    </source>
</reference>
<evidence type="ECO:0008006" key="3">
    <source>
        <dbReference type="Google" id="ProtNLM"/>
    </source>
</evidence>